<keyword evidence="1" id="KW-1133">Transmembrane helix</keyword>
<dbReference type="PANTHER" id="PTHR37309:SF1">
    <property type="entry name" value="SLR0284 PROTEIN"/>
    <property type="match status" value="1"/>
</dbReference>
<dbReference type="InterPro" id="IPR007165">
    <property type="entry name" value="Phage_holin_4_2"/>
</dbReference>
<keyword evidence="1" id="KW-0472">Membrane</keyword>
<gene>
    <name evidence="2" type="ORF">FNW02_17020</name>
</gene>
<comment type="caution">
    <text evidence="2">The sequence shown here is derived from an EMBL/GenBank/DDBJ whole genome shotgun (WGS) entry which is preliminary data.</text>
</comment>
<feature type="transmembrane region" description="Helical" evidence="1">
    <location>
        <begin position="86"/>
        <end position="113"/>
    </location>
</feature>
<proteinExistence type="predicted"/>
<feature type="transmembrane region" description="Helical" evidence="1">
    <location>
        <begin position="31"/>
        <end position="49"/>
    </location>
</feature>
<evidence type="ECO:0000313" key="2">
    <source>
        <dbReference type="EMBL" id="MBD6617479.1"/>
    </source>
</evidence>
<evidence type="ECO:0000313" key="3">
    <source>
        <dbReference type="Proteomes" id="UP001165986"/>
    </source>
</evidence>
<accession>A0AA40SY78</accession>
<feature type="transmembrane region" description="Helical" evidence="1">
    <location>
        <begin position="56"/>
        <end position="80"/>
    </location>
</feature>
<dbReference type="PANTHER" id="PTHR37309">
    <property type="entry name" value="SLR0284 PROTEIN"/>
    <property type="match status" value="1"/>
</dbReference>
<dbReference type="AlphaFoldDB" id="A0AA40SY78"/>
<dbReference type="Proteomes" id="UP001165986">
    <property type="component" value="Unassembled WGS sequence"/>
</dbReference>
<keyword evidence="1" id="KW-0812">Transmembrane</keyword>
<evidence type="ECO:0000256" key="1">
    <source>
        <dbReference type="SAM" id="Phobius"/>
    </source>
</evidence>
<dbReference type="RefSeq" id="WP_191758694.1">
    <property type="nucleotide sequence ID" value="NZ_VJXY01000017.1"/>
</dbReference>
<dbReference type="EMBL" id="VJXY01000017">
    <property type="protein sequence ID" value="MBD6617479.1"/>
    <property type="molecule type" value="Genomic_DNA"/>
</dbReference>
<keyword evidence="3" id="KW-1185">Reference proteome</keyword>
<dbReference type="Pfam" id="PF04020">
    <property type="entry name" value="Phage_holin_4_2"/>
    <property type="match status" value="1"/>
</dbReference>
<name>A0AA40SY78_9NOST</name>
<organism evidence="2 3">
    <name type="scientific">Komarekiella delphini-convector SJRDD-AB1</name>
    <dbReference type="NCBI Taxonomy" id="2593771"/>
    <lineage>
        <taxon>Bacteria</taxon>
        <taxon>Bacillati</taxon>
        <taxon>Cyanobacteriota</taxon>
        <taxon>Cyanophyceae</taxon>
        <taxon>Nostocales</taxon>
        <taxon>Nostocaceae</taxon>
        <taxon>Komarekiella</taxon>
        <taxon>Komarekiella delphini-convector</taxon>
    </lineage>
</organism>
<reference evidence="2" key="1">
    <citation type="submission" date="2019-07" db="EMBL/GenBank/DDBJ databases">
        <title>Toxilogical consequences of a new and cryptic species of cyanobacteria (Komarekiella delphini-convector) recovered from the epidermis of a bottlenose dolphin and 1500 ft. in the air.</title>
        <authorList>
            <person name="Brown A.O."/>
            <person name="Dvorak P."/>
            <person name="Villanueva C.D."/>
            <person name="Foss A.J."/>
            <person name="Garvey A.D."/>
            <person name="Gibson Q.A."/>
            <person name="Johansen J.R."/>
            <person name="Casamatta D.A."/>
        </authorList>
    </citation>
    <scope>NUCLEOTIDE SEQUENCE</scope>
    <source>
        <strain evidence="2">SJRDD-AB1</strain>
    </source>
</reference>
<protein>
    <submittedName>
        <fullName evidence="2">Phage holin family protein</fullName>
    </submittedName>
</protein>
<sequence>MLIINFFLTWLLSAVSLLITAYIVPGFEFNNFGTAAIAALVLGLVNAFVRPIIFILTLPLTIVTLGLFLFVVNALMLWFVGVLIPGFLITGLLPALLASIVLTIVSTILGLLVRAV</sequence>